<comment type="subcellular location">
    <subcellularLocation>
        <location evidence="1">Cell membrane</location>
        <topology evidence="1">Multi-pass membrane protein</topology>
    </subcellularLocation>
</comment>
<evidence type="ECO:0000313" key="9">
    <source>
        <dbReference type="EMBL" id="RZT76143.1"/>
    </source>
</evidence>
<evidence type="ECO:0000256" key="6">
    <source>
        <dbReference type="ARBA" id="ARBA00022989"/>
    </source>
</evidence>
<evidence type="ECO:0000256" key="5">
    <source>
        <dbReference type="ARBA" id="ARBA00022833"/>
    </source>
</evidence>
<organism evidence="9 10">
    <name type="scientific">Azospira oryzae</name>
    <dbReference type="NCBI Taxonomy" id="146939"/>
    <lineage>
        <taxon>Bacteria</taxon>
        <taxon>Pseudomonadati</taxon>
        <taxon>Pseudomonadota</taxon>
        <taxon>Betaproteobacteria</taxon>
        <taxon>Rhodocyclales</taxon>
        <taxon>Rhodocyclaceae</taxon>
        <taxon>Azospira</taxon>
    </lineage>
</organism>
<evidence type="ECO:0000313" key="10">
    <source>
        <dbReference type="Proteomes" id="UP000292136"/>
    </source>
</evidence>
<name>A0ABY0IP47_9RHOO</name>
<keyword evidence="4 8" id="KW-0812">Transmembrane</keyword>
<feature type="transmembrane region" description="Helical" evidence="8">
    <location>
        <begin position="23"/>
        <end position="44"/>
    </location>
</feature>
<dbReference type="PANTHER" id="PTHR11040">
    <property type="entry name" value="ZINC/IRON TRANSPORTER"/>
    <property type="match status" value="1"/>
</dbReference>
<evidence type="ECO:0000256" key="3">
    <source>
        <dbReference type="ARBA" id="ARBA00022475"/>
    </source>
</evidence>
<feature type="transmembrane region" description="Helical" evidence="8">
    <location>
        <begin position="278"/>
        <end position="300"/>
    </location>
</feature>
<keyword evidence="6 8" id="KW-1133">Transmembrane helix</keyword>
<feature type="transmembrane region" description="Helical" evidence="8">
    <location>
        <begin position="175"/>
        <end position="198"/>
    </location>
</feature>
<feature type="transmembrane region" description="Helical" evidence="8">
    <location>
        <begin position="114"/>
        <end position="137"/>
    </location>
</feature>
<keyword evidence="5" id="KW-0862">Zinc</keyword>
<feature type="transmembrane region" description="Helical" evidence="8">
    <location>
        <begin position="50"/>
        <end position="75"/>
    </location>
</feature>
<gene>
    <name evidence="9" type="ORF">EV678_2015</name>
</gene>
<dbReference type="RefSeq" id="WP_130459428.1">
    <property type="nucleotide sequence ID" value="NZ_SHKM01000002.1"/>
</dbReference>
<evidence type="ECO:0000256" key="7">
    <source>
        <dbReference type="ARBA" id="ARBA00023136"/>
    </source>
</evidence>
<protein>
    <submittedName>
        <fullName evidence="9">ZIP family zinc transporter</fullName>
    </submittedName>
</protein>
<dbReference type="EMBL" id="SHKM01000002">
    <property type="protein sequence ID" value="RZT76143.1"/>
    <property type="molecule type" value="Genomic_DNA"/>
</dbReference>
<sequence>MSAFIHQLDDHVLHSRHPWRRGAGLAIAVAGTVILAAHGVAALLDALESSGMIGALLGGMAGAAATAAGAVAMLFLGKLNGRREDQLMAFAAGVMLAAAIVSLFIPAIEAAAPVFGNASPLAVLLALGAGVGLMLGLDKALPHAHAVSGVHGPATHASRGLLLALALFLHNFPEGMAVGIAASGGAGAVVPVALAIAVQDVPEGLLVALALGAAGMKLQRAVLLGAATGLAEPVGAWIAATVLGDNPALYPVGLAFAAGAMGFVVFHEMLPELKSRGGLPQVSGALAGGIALMLGVDLFLG</sequence>
<feature type="transmembrane region" description="Helical" evidence="8">
    <location>
        <begin position="248"/>
        <end position="266"/>
    </location>
</feature>
<reference evidence="9 10" key="1">
    <citation type="submission" date="2019-02" db="EMBL/GenBank/DDBJ databases">
        <title>Genomic Encyclopedia of Type Strains, Phase IV (KMG-IV): sequencing the most valuable type-strain genomes for metagenomic binning, comparative biology and taxonomic classification.</title>
        <authorList>
            <person name="Goeker M."/>
        </authorList>
    </citation>
    <scope>NUCLEOTIDE SEQUENCE [LARGE SCALE GENOMIC DNA]</scope>
    <source>
        <strain evidence="9 10">DSM 21223</strain>
    </source>
</reference>
<dbReference type="InterPro" id="IPR003689">
    <property type="entry name" value="ZIP"/>
</dbReference>
<dbReference type="PANTHER" id="PTHR11040:SF211">
    <property type="entry name" value="ZINC TRANSPORTER ZIP11"/>
    <property type="match status" value="1"/>
</dbReference>
<accession>A0ABY0IP47</accession>
<comment type="similarity">
    <text evidence="2">Belongs to the ZIP transporter (TC 2.A.5) family.</text>
</comment>
<keyword evidence="10" id="KW-1185">Reference proteome</keyword>
<evidence type="ECO:0000256" key="4">
    <source>
        <dbReference type="ARBA" id="ARBA00022692"/>
    </source>
</evidence>
<evidence type="ECO:0000256" key="8">
    <source>
        <dbReference type="SAM" id="Phobius"/>
    </source>
</evidence>
<dbReference type="Pfam" id="PF02535">
    <property type="entry name" value="Zip"/>
    <property type="match status" value="1"/>
</dbReference>
<evidence type="ECO:0000256" key="2">
    <source>
        <dbReference type="ARBA" id="ARBA00006939"/>
    </source>
</evidence>
<dbReference type="Proteomes" id="UP000292136">
    <property type="component" value="Unassembled WGS sequence"/>
</dbReference>
<keyword evidence="3" id="KW-1003">Cell membrane</keyword>
<keyword evidence="7 8" id="KW-0472">Membrane</keyword>
<evidence type="ECO:0000256" key="1">
    <source>
        <dbReference type="ARBA" id="ARBA00004651"/>
    </source>
</evidence>
<comment type="caution">
    <text evidence="9">The sequence shown here is derived from an EMBL/GenBank/DDBJ whole genome shotgun (WGS) entry which is preliminary data.</text>
</comment>
<proteinExistence type="inferred from homology"/>
<feature type="transmembrane region" description="Helical" evidence="8">
    <location>
        <begin position="87"/>
        <end position="108"/>
    </location>
</feature>